<dbReference type="Proteomes" id="UP000001542">
    <property type="component" value="Unassembled WGS sequence"/>
</dbReference>
<protein>
    <submittedName>
        <fullName evidence="1">Uncharacterized protein</fullName>
    </submittedName>
</protein>
<dbReference type="RefSeq" id="XP_001328900.1">
    <property type="nucleotide sequence ID" value="XM_001328865.1"/>
</dbReference>
<sequence length="181" mass="20900">MVELYEGTFELAKAWVSCLERITTDYQPIPLHDLVIKSLEEVGFFKGDEDYDEIGLTFTLFMEICHTCMQDNFKPEYKFVIVYIIFDLLFTNDCVQAELNKAMALFGITGKEVSLFSAIWLLFNQIPGIHPDIYFENLVSDQIPKCIEKDVKEQMKEIIGPLRPESSVAMSRAIYDKFLAK</sequence>
<gene>
    <name evidence="1" type="ORF">TVAG_066820</name>
</gene>
<dbReference type="EMBL" id="DS113239">
    <property type="protein sequence ID" value="EAY16677.1"/>
    <property type="molecule type" value="Genomic_DNA"/>
</dbReference>
<evidence type="ECO:0000313" key="2">
    <source>
        <dbReference type="Proteomes" id="UP000001542"/>
    </source>
</evidence>
<accession>A2DS98</accession>
<dbReference type="VEuPathDB" id="TrichDB:TVAGG3_0078850"/>
<organism evidence="1 2">
    <name type="scientific">Trichomonas vaginalis (strain ATCC PRA-98 / G3)</name>
    <dbReference type="NCBI Taxonomy" id="412133"/>
    <lineage>
        <taxon>Eukaryota</taxon>
        <taxon>Metamonada</taxon>
        <taxon>Parabasalia</taxon>
        <taxon>Trichomonadida</taxon>
        <taxon>Trichomonadidae</taxon>
        <taxon>Trichomonas</taxon>
    </lineage>
</organism>
<keyword evidence="2" id="KW-1185">Reference proteome</keyword>
<reference evidence="1" key="2">
    <citation type="journal article" date="2007" name="Science">
        <title>Draft genome sequence of the sexually transmitted pathogen Trichomonas vaginalis.</title>
        <authorList>
            <person name="Carlton J.M."/>
            <person name="Hirt R.P."/>
            <person name="Silva J.C."/>
            <person name="Delcher A.L."/>
            <person name="Schatz M."/>
            <person name="Zhao Q."/>
            <person name="Wortman J.R."/>
            <person name="Bidwell S.L."/>
            <person name="Alsmark U.C.M."/>
            <person name="Besteiro S."/>
            <person name="Sicheritz-Ponten T."/>
            <person name="Noel C.J."/>
            <person name="Dacks J.B."/>
            <person name="Foster P.G."/>
            <person name="Simillion C."/>
            <person name="Van de Peer Y."/>
            <person name="Miranda-Saavedra D."/>
            <person name="Barton G.J."/>
            <person name="Westrop G.D."/>
            <person name="Mueller S."/>
            <person name="Dessi D."/>
            <person name="Fiori P.L."/>
            <person name="Ren Q."/>
            <person name="Paulsen I."/>
            <person name="Zhang H."/>
            <person name="Bastida-Corcuera F.D."/>
            <person name="Simoes-Barbosa A."/>
            <person name="Brown M.T."/>
            <person name="Hayes R.D."/>
            <person name="Mukherjee M."/>
            <person name="Okumura C.Y."/>
            <person name="Schneider R."/>
            <person name="Smith A.J."/>
            <person name="Vanacova S."/>
            <person name="Villalvazo M."/>
            <person name="Haas B.J."/>
            <person name="Pertea M."/>
            <person name="Feldblyum T.V."/>
            <person name="Utterback T.R."/>
            <person name="Shu C.L."/>
            <person name="Osoegawa K."/>
            <person name="de Jong P.J."/>
            <person name="Hrdy I."/>
            <person name="Horvathova L."/>
            <person name="Zubacova Z."/>
            <person name="Dolezal P."/>
            <person name="Malik S.B."/>
            <person name="Logsdon J.M. Jr."/>
            <person name="Henze K."/>
            <person name="Gupta A."/>
            <person name="Wang C.C."/>
            <person name="Dunne R.L."/>
            <person name="Upcroft J.A."/>
            <person name="Upcroft P."/>
            <person name="White O."/>
            <person name="Salzberg S.L."/>
            <person name="Tang P."/>
            <person name="Chiu C.-H."/>
            <person name="Lee Y.-S."/>
            <person name="Embley T.M."/>
            <person name="Coombs G.H."/>
            <person name="Mottram J.C."/>
            <person name="Tachezy J."/>
            <person name="Fraser-Liggett C.M."/>
            <person name="Johnson P.J."/>
        </authorList>
    </citation>
    <scope>NUCLEOTIDE SEQUENCE [LARGE SCALE GENOMIC DNA]</scope>
    <source>
        <strain evidence="1">G3</strain>
    </source>
</reference>
<dbReference type="AlphaFoldDB" id="A2DS98"/>
<proteinExistence type="predicted"/>
<name>A2DS98_TRIV3</name>
<reference evidence="1" key="1">
    <citation type="submission" date="2006-10" db="EMBL/GenBank/DDBJ databases">
        <authorList>
            <person name="Amadeo P."/>
            <person name="Zhao Q."/>
            <person name="Wortman J."/>
            <person name="Fraser-Liggett C."/>
            <person name="Carlton J."/>
        </authorList>
    </citation>
    <scope>NUCLEOTIDE SEQUENCE</scope>
    <source>
        <strain evidence="1">G3</strain>
    </source>
</reference>
<dbReference type="InParanoid" id="A2DS98"/>
<evidence type="ECO:0000313" key="1">
    <source>
        <dbReference type="EMBL" id="EAY16677.1"/>
    </source>
</evidence>
<dbReference type="VEuPathDB" id="TrichDB:TVAG_066820"/>
<dbReference type="KEGG" id="tva:4774688"/>